<keyword evidence="2" id="KW-0805">Transcription regulation</keyword>
<keyword evidence="3" id="KW-0238">DNA-binding</keyword>
<comment type="subcellular location">
    <subcellularLocation>
        <location evidence="1">Nucleus</location>
    </subcellularLocation>
</comment>
<keyword evidence="5" id="KW-0539">Nucleus</keyword>
<evidence type="ECO:0000256" key="2">
    <source>
        <dbReference type="ARBA" id="ARBA00023015"/>
    </source>
</evidence>
<dbReference type="InterPro" id="IPR016177">
    <property type="entry name" value="DNA-bd_dom_sf"/>
</dbReference>
<evidence type="ECO:0000259" key="7">
    <source>
        <dbReference type="PROSITE" id="PS50982"/>
    </source>
</evidence>
<evidence type="ECO:0000256" key="3">
    <source>
        <dbReference type="ARBA" id="ARBA00023125"/>
    </source>
</evidence>
<feature type="region of interest" description="Disordered" evidence="6">
    <location>
        <begin position="1"/>
        <end position="249"/>
    </location>
</feature>
<accession>A0A9D4ZG87</accession>
<proteinExistence type="predicted"/>
<dbReference type="GO" id="GO:0003677">
    <property type="term" value="F:DNA binding"/>
    <property type="evidence" value="ECO:0007669"/>
    <property type="project" value="UniProtKB-KW"/>
</dbReference>
<evidence type="ECO:0000313" key="9">
    <source>
        <dbReference type="Proteomes" id="UP000886520"/>
    </source>
</evidence>
<dbReference type="EMBL" id="JABFUD020000012">
    <property type="protein sequence ID" value="KAI5072040.1"/>
    <property type="molecule type" value="Genomic_DNA"/>
</dbReference>
<comment type="caution">
    <text evidence="8">The sequence shown here is derived from an EMBL/GenBank/DDBJ whole genome shotgun (WGS) entry which is preliminary data.</text>
</comment>
<feature type="compositionally biased region" description="Basic and acidic residues" evidence="6">
    <location>
        <begin position="198"/>
        <end position="234"/>
    </location>
</feature>
<name>A0A9D4ZG87_ADICA</name>
<feature type="compositionally biased region" description="Basic and acidic residues" evidence="6">
    <location>
        <begin position="59"/>
        <end position="71"/>
    </location>
</feature>
<dbReference type="PANTHER" id="PTHR33729:SF6">
    <property type="entry name" value="METHYL-CPG-BINDING DOMAIN-CONTAINING PROTEIN 11"/>
    <property type="match status" value="1"/>
</dbReference>
<evidence type="ECO:0000256" key="6">
    <source>
        <dbReference type="SAM" id="MobiDB-lite"/>
    </source>
</evidence>
<dbReference type="GO" id="GO:0005634">
    <property type="term" value="C:nucleus"/>
    <property type="evidence" value="ECO:0007669"/>
    <property type="project" value="UniProtKB-SubCell"/>
</dbReference>
<dbReference type="Proteomes" id="UP000886520">
    <property type="component" value="Chromosome 12"/>
</dbReference>
<keyword evidence="4" id="KW-0804">Transcription</keyword>
<feature type="compositionally biased region" description="Low complexity" evidence="6">
    <location>
        <begin position="32"/>
        <end position="44"/>
    </location>
</feature>
<reference evidence="8" key="1">
    <citation type="submission" date="2021-01" db="EMBL/GenBank/DDBJ databases">
        <title>Adiantum capillus-veneris genome.</title>
        <authorList>
            <person name="Fang Y."/>
            <person name="Liao Q."/>
        </authorList>
    </citation>
    <scope>NUCLEOTIDE SEQUENCE</scope>
    <source>
        <strain evidence="8">H3</strain>
        <tissue evidence="8">Leaf</tissue>
    </source>
</reference>
<sequence length="328" mass="36096">MASPDPVGTPEQVAPPPVSTPEKASPELSAPSGWQKKVGSSKKGSASKKDVYFIAPDGEEIKNKRLLDRYLKSHPGGPASSEFDWSTGETPTRRSSRLSTKMRPSLDSPKSASAEKRRKKTVDNEKPRDEEKGEPEEVPPEPSTEKKDEIMENVEESEVKPVEEAPVAPGNGQEAEPKVEAEAQNTSEPLVEDEQVVEEQKTETTADTCVESKEPAKEDEKTHESSSPLPKEESTEQTEGSDKIPNVFQHCPEAPNASRQVDGSMVWLRESGPAVRRHYLPLPSCPFMMASRVQTSNRGSELLGAKDAQSLVLEILLFNILRIFCLRL</sequence>
<evidence type="ECO:0000313" key="8">
    <source>
        <dbReference type="EMBL" id="KAI5072040.1"/>
    </source>
</evidence>
<organism evidence="8 9">
    <name type="scientific">Adiantum capillus-veneris</name>
    <name type="common">Maidenhair fern</name>
    <dbReference type="NCBI Taxonomy" id="13818"/>
    <lineage>
        <taxon>Eukaryota</taxon>
        <taxon>Viridiplantae</taxon>
        <taxon>Streptophyta</taxon>
        <taxon>Embryophyta</taxon>
        <taxon>Tracheophyta</taxon>
        <taxon>Polypodiopsida</taxon>
        <taxon>Polypodiidae</taxon>
        <taxon>Polypodiales</taxon>
        <taxon>Pteridineae</taxon>
        <taxon>Pteridaceae</taxon>
        <taxon>Vittarioideae</taxon>
        <taxon>Adiantum</taxon>
    </lineage>
</organism>
<dbReference type="SUPFAM" id="SSF54171">
    <property type="entry name" value="DNA-binding domain"/>
    <property type="match status" value="1"/>
</dbReference>
<dbReference type="PROSITE" id="PS50982">
    <property type="entry name" value="MBD"/>
    <property type="match status" value="1"/>
</dbReference>
<dbReference type="InterPro" id="IPR039622">
    <property type="entry name" value="MBD10/11"/>
</dbReference>
<evidence type="ECO:0000256" key="4">
    <source>
        <dbReference type="ARBA" id="ARBA00023163"/>
    </source>
</evidence>
<dbReference type="AlphaFoldDB" id="A0A9D4ZG87"/>
<dbReference type="PANTHER" id="PTHR33729">
    <property type="entry name" value="METHYL-CPG BINDING DOMAIN CONTAINING PROTEIN, EXPRESSED"/>
    <property type="match status" value="1"/>
</dbReference>
<evidence type="ECO:0000256" key="5">
    <source>
        <dbReference type="ARBA" id="ARBA00023242"/>
    </source>
</evidence>
<dbReference type="OrthoDB" id="1435582at2759"/>
<dbReference type="Gene3D" id="3.30.890.10">
    <property type="entry name" value="Methyl-cpg-binding Protein 2, Chain A"/>
    <property type="match status" value="1"/>
</dbReference>
<gene>
    <name evidence="8" type="ORF">GOP47_0012146</name>
</gene>
<dbReference type="InterPro" id="IPR001739">
    <property type="entry name" value="Methyl_CpG_DNA-bd"/>
</dbReference>
<feature type="domain" description="MBD" evidence="7">
    <location>
        <begin position="20"/>
        <end position="90"/>
    </location>
</feature>
<protein>
    <recommendedName>
        <fullName evidence="7">MBD domain-containing protein</fullName>
    </recommendedName>
</protein>
<dbReference type="Pfam" id="PF01429">
    <property type="entry name" value="MBD"/>
    <property type="match status" value="1"/>
</dbReference>
<feature type="compositionally biased region" description="Basic and acidic residues" evidence="6">
    <location>
        <begin position="121"/>
        <end position="131"/>
    </location>
</feature>
<keyword evidence="9" id="KW-1185">Reference proteome</keyword>
<evidence type="ECO:0000256" key="1">
    <source>
        <dbReference type="ARBA" id="ARBA00004123"/>
    </source>
</evidence>